<proteinExistence type="predicted"/>
<dbReference type="SUPFAM" id="SSF56925">
    <property type="entry name" value="OMPA-like"/>
    <property type="match status" value="1"/>
</dbReference>
<protein>
    <recommendedName>
        <fullName evidence="3">Acyloxyacyl hydrolase</fullName>
    </recommendedName>
</protein>
<evidence type="ECO:0000313" key="1">
    <source>
        <dbReference type="EMBL" id="PIW66495.1"/>
    </source>
</evidence>
<name>A0A2J0LF53_9BACT</name>
<gene>
    <name evidence="1" type="ORF">COW11_02900</name>
</gene>
<dbReference type="AlphaFoldDB" id="A0A2J0LF53"/>
<sequence>MKSYRPLILWLLIIGIGLAFLKNSSEKTPEVKKVEVPLAREFAVSYKQPARPVKFKPVLHSEKQPIVKNSVISVKKETPPDKKYPFSEFAVLSGYAQANLREKDNYEIIPAMFRFGFDLKPVLKCTNENTIAQFAVEPFLNTAFSPNSNIETGANFMLRFGYIFMQRIGAYVEAGSGIIYMTQHTREQSTQFNFGSQAGGGLYLYLNKERSFALNLGYRYRHVSNAGIEQPNKGINANMVIAGLSWFFN</sequence>
<evidence type="ECO:0008006" key="3">
    <source>
        <dbReference type="Google" id="ProtNLM"/>
    </source>
</evidence>
<dbReference type="InterPro" id="IPR011250">
    <property type="entry name" value="OMP/PagP_B-barrel"/>
</dbReference>
<accession>A0A2J0LF53</accession>
<organism evidence="1 2">
    <name type="scientific">Candidatus Taenaricola geysiri</name>
    <dbReference type="NCBI Taxonomy" id="1974752"/>
    <lineage>
        <taxon>Bacteria</taxon>
        <taxon>Pseudomonadati</taxon>
        <taxon>Candidatus Omnitrophota</taxon>
        <taxon>Candidatus Taenaricola</taxon>
    </lineage>
</organism>
<comment type="caution">
    <text evidence="1">The sequence shown here is derived from an EMBL/GenBank/DDBJ whole genome shotgun (WGS) entry which is preliminary data.</text>
</comment>
<reference evidence="1 2" key="1">
    <citation type="submission" date="2017-09" db="EMBL/GenBank/DDBJ databases">
        <title>Depth-based differentiation of microbial function through sediment-hosted aquifers and enrichment of novel symbionts in the deep terrestrial subsurface.</title>
        <authorList>
            <person name="Probst A.J."/>
            <person name="Ladd B."/>
            <person name="Jarett J.K."/>
            <person name="Geller-Mcgrath D.E."/>
            <person name="Sieber C.M."/>
            <person name="Emerson J.B."/>
            <person name="Anantharaman K."/>
            <person name="Thomas B.C."/>
            <person name="Malmstrom R."/>
            <person name="Stieglmeier M."/>
            <person name="Klingl A."/>
            <person name="Woyke T."/>
            <person name="Ryan C.M."/>
            <person name="Banfield J.F."/>
        </authorList>
    </citation>
    <scope>NUCLEOTIDE SEQUENCE [LARGE SCALE GENOMIC DNA]</scope>
    <source>
        <strain evidence="1">CG12_big_fil_rev_8_21_14_0_65_43_15</strain>
    </source>
</reference>
<dbReference type="InterPro" id="IPR018550">
    <property type="entry name" value="Lipid-A_deacylase-rel"/>
</dbReference>
<dbReference type="EMBL" id="PFGP01000066">
    <property type="protein sequence ID" value="PIW66495.1"/>
    <property type="molecule type" value="Genomic_DNA"/>
</dbReference>
<evidence type="ECO:0000313" key="2">
    <source>
        <dbReference type="Proteomes" id="UP000231267"/>
    </source>
</evidence>
<dbReference type="Gene3D" id="2.40.160.20">
    <property type="match status" value="1"/>
</dbReference>
<dbReference type="Pfam" id="PF09411">
    <property type="entry name" value="PagL"/>
    <property type="match status" value="1"/>
</dbReference>
<dbReference type="Proteomes" id="UP000231267">
    <property type="component" value="Unassembled WGS sequence"/>
</dbReference>